<dbReference type="AlphaFoldDB" id="A0A1B2ACA5"/>
<evidence type="ECO:0000313" key="2">
    <source>
        <dbReference type="Proteomes" id="UP000092932"/>
    </source>
</evidence>
<dbReference type="Proteomes" id="UP000092932">
    <property type="component" value="Chromosome"/>
</dbReference>
<dbReference type="RefSeq" id="WP_157096672.1">
    <property type="nucleotide sequence ID" value="NZ_CP016591.1"/>
</dbReference>
<sequence>MADQSAVHTGENSPEEVAFKLLQLIASVEQRESSGHGKNPMSREYIIRTYCQCLRAVHAPHTVDDIVAKYPG</sequence>
<dbReference type="EMBL" id="CP016591">
    <property type="protein sequence ID" value="ANY19734.1"/>
    <property type="molecule type" value="Genomic_DNA"/>
</dbReference>
<protein>
    <submittedName>
        <fullName evidence="1">Uncharacterized protein</fullName>
    </submittedName>
</protein>
<keyword evidence="2" id="KW-1185">Reference proteome</keyword>
<reference evidence="1 2" key="1">
    <citation type="submission" date="2016-07" db="EMBL/GenBank/DDBJ databases">
        <title>Complete genome sequence of Altererythrobacter dongtanensis KCTC 22672, a type strain with esterase isolated from tidal flat.</title>
        <authorList>
            <person name="Cheng H."/>
            <person name="Wu Y.-H."/>
            <person name="Zhou P."/>
            <person name="Huo Y.-Y."/>
            <person name="Wang C.-S."/>
            <person name="Xu X.-W."/>
        </authorList>
    </citation>
    <scope>NUCLEOTIDE SEQUENCE [LARGE SCALE GENOMIC DNA]</scope>
    <source>
        <strain evidence="1 2">KCTC 22672</strain>
    </source>
</reference>
<proteinExistence type="predicted"/>
<evidence type="ECO:0000313" key="1">
    <source>
        <dbReference type="EMBL" id="ANY19734.1"/>
    </source>
</evidence>
<dbReference type="STRING" id="692370.A6F68_01217"/>
<accession>A0A1B2ACA5</accession>
<dbReference type="OrthoDB" id="7605610at2"/>
<organism evidence="1 2">
    <name type="scientific">Tsuneonella dongtanensis</name>
    <dbReference type="NCBI Taxonomy" id="692370"/>
    <lineage>
        <taxon>Bacteria</taxon>
        <taxon>Pseudomonadati</taxon>
        <taxon>Pseudomonadota</taxon>
        <taxon>Alphaproteobacteria</taxon>
        <taxon>Sphingomonadales</taxon>
        <taxon>Erythrobacteraceae</taxon>
        <taxon>Tsuneonella</taxon>
    </lineage>
</organism>
<name>A0A1B2ACA5_9SPHN</name>
<gene>
    <name evidence="1" type="ORF">A6F68_01217</name>
</gene>
<dbReference type="KEGG" id="ado:A6F68_01217"/>